<dbReference type="PANTHER" id="PTHR10218:SF302">
    <property type="entry name" value="GUANINE NUCLEOTIDE-BINDING PROTEIN ALPHA-5 SUBUNIT"/>
    <property type="match status" value="1"/>
</dbReference>
<evidence type="ECO:0000256" key="8">
    <source>
        <dbReference type="ARBA" id="ARBA00023288"/>
    </source>
</evidence>
<feature type="binding site" evidence="9">
    <location>
        <position position="50"/>
    </location>
    <ligand>
        <name>Mg(2+)</name>
        <dbReference type="ChEBI" id="CHEBI:18420"/>
    </ligand>
</feature>
<dbReference type="CDD" id="cd00066">
    <property type="entry name" value="G-alpha"/>
    <property type="match status" value="1"/>
</dbReference>
<dbReference type="Gene3D" id="3.40.50.300">
    <property type="entry name" value="P-loop containing nucleotide triphosphate hydrolases"/>
    <property type="match status" value="1"/>
</dbReference>
<dbReference type="EMBL" id="JARJCM010000071">
    <property type="protein sequence ID" value="KAJ7032646.1"/>
    <property type="molecule type" value="Genomic_DNA"/>
</dbReference>
<evidence type="ECO:0000256" key="5">
    <source>
        <dbReference type="ARBA" id="ARBA00023134"/>
    </source>
</evidence>
<proteinExistence type="predicted"/>
<dbReference type="SUPFAM" id="SSF52540">
    <property type="entry name" value="P-loop containing nucleoside triphosphate hydrolases"/>
    <property type="match status" value="1"/>
</dbReference>
<dbReference type="InterPro" id="IPR027417">
    <property type="entry name" value="P-loop_NTPase"/>
</dbReference>
<dbReference type="AlphaFoldDB" id="A0AAD6X2P4"/>
<keyword evidence="8" id="KW-0449">Lipoprotein</keyword>
<dbReference type="InterPro" id="IPR011025">
    <property type="entry name" value="GproteinA_insert"/>
</dbReference>
<comment type="caution">
    <text evidence="10">The sequence shown here is derived from an EMBL/GenBank/DDBJ whole genome shotgun (WGS) entry which is preliminary data.</text>
</comment>
<evidence type="ECO:0000256" key="4">
    <source>
        <dbReference type="ARBA" id="ARBA00022842"/>
    </source>
</evidence>
<evidence type="ECO:0000256" key="2">
    <source>
        <dbReference type="ARBA" id="ARBA00022723"/>
    </source>
</evidence>
<keyword evidence="7" id="KW-0807">Transducer</keyword>
<dbReference type="GO" id="GO:0046872">
    <property type="term" value="F:metal ion binding"/>
    <property type="evidence" value="ECO:0007669"/>
    <property type="project" value="UniProtKB-KW"/>
</dbReference>
<dbReference type="InterPro" id="IPR002975">
    <property type="entry name" value="Fungi_Gprotein_alpha"/>
</dbReference>
<dbReference type="PROSITE" id="PS51882">
    <property type="entry name" value="G_ALPHA"/>
    <property type="match status" value="1"/>
</dbReference>
<dbReference type="Gene3D" id="1.10.400.10">
    <property type="entry name" value="GI Alpha 1, domain 2-like"/>
    <property type="match status" value="1"/>
</dbReference>
<dbReference type="SUPFAM" id="SSF47895">
    <property type="entry name" value="Transducin (alpha subunit), insertion domain"/>
    <property type="match status" value="1"/>
</dbReference>
<protein>
    <submittedName>
        <fullName evidence="10">Heterotrimeric G protein alpha subunit B</fullName>
    </submittedName>
</protein>
<evidence type="ECO:0000256" key="7">
    <source>
        <dbReference type="ARBA" id="ARBA00023224"/>
    </source>
</evidence>
<dbReference type="Pfam" id="PF00503">
    <property type="entry name" value="G-alpha"/>
    <property type="match status" value="1"/>
</dbReference>
<name>A0AAD6X2P4_9AGAR</name>
<evidence type="ECO:0000256" key="9">
    <source>
        <dbReference type="PIRSR" id="PIRSR601019-2"/>
    </source>
</evidence>
<reference evidence="10" key="1">
    <citation type="submission" date="2023-03" db="EMBL/GenBank/DDBJ databases">
        <title>Massive genome expansion in bonnet fungi (Mycena s.s.) driven by repeated elements and novel gene families across ecological guilds.</title>
        <authorList>
            <consortium name="Lawrence Berkeley National Laboratory"/>
            <person name="Harder C.B."/>
            <person name="Miyauchi S."/>
            <person name="Viragh M."/>
            <person name="Kuo A."/>
            <person name="Thoen E."/>
            <person name="Andreopoulos B."/>
            <person name="Lu D."/>
            <person name="Skrede I."/>
            <person name="Drula E."/>
            <person name="Henrissat B."/>
            <person name="Morin E."/>
            <person name="Kohler A."/>
            <person name="Barry K."/>
            <person name="LaButti K."/>
            <person name="Morin E."/>
            <person name="Salamov A."/>
            <person name="Lipzen A."/>
            <person name="Mereny Z."/>
            <person name="Hegedus B."/>
            <person name="Baldrian P."/>
            <person name="Stursova M."/>
            <person name="Weitz H."/>
            <person name="Taylor A."/>
            <person name="Grigoriev I.V."/>
            <person name="Nagy L.G."/>
            <person name="Martin F."/>
            <person name="Kauserud H."/>
        </authorList>
    </citation>
    <scope>NUCLEOTIDE SEQUENCE</scope>
    <source>
        <strain evidence="10">CBHHK200</strain>
    </source>
</reference>
<keyword evidence="5" id="KW-0342">GTP-binding</keyword>
<keyword evidence="11" id="KW-1185">Reference proteome</keyword>
<keyword evidence="4 9" id="KW-0460">Magnesium</keyword>
<dbReference type="PRINTS" id="PR01241">
    <property type="entry name" value="GPROTEINAFNG"/>
</dbReference>
<dbReference type="GO" id="GO:0005834">
    <property type="term" value="C:heterotrimeric G-protein complex"/>
    <property type="evidence" value="ECO:0007669"/>
    <property type="project" value="InterPro"/>
</dbReference>
<dbReference type="SMART" id="SM00275">
    <property type="entry name" value="G_alpha"/>
    <property type="match status" value="1"/>
</dbReference>
<dbReference type="GO" id="GO:0007188">
    <property type="term" value="P:adenylate cyclase-modulating G protein-coupled receptor signaling pathway"/>
    <property type="evidence" value="ECO:0007669"/>
    <property type="project" value="TreeGrafter"/>
</dbReference>
<evidence type="ECO:0000313" key="10">
    <source>
        <dbReference type="EMBL" id="KAJ7032646.1"/>
    </source>
</evidence>
<dbReference type="GO" id="GO:0031683">
    <property type="term" value="F:G-protein beta/gamma-subunit complex binding"/>
    <property type="evidence" value="ECO:0007669"/>
    <property type="project" value="InterPro"/>
</dbReference>
<accession>A0AAD6X2P4</accession>
<evidence type="ECO:0000256" key="6">
    <source>
        <dbReference type="ARBA" id="ARBA00023139"/>
    </source>
</evidence>
<keyword evidence="3" id="KW-0547">Nucleotide-binding</keyword>
<evidence type="ECO:0000313" key="11">
    <source>
        <dbReference type="Proteomes" id="UP001218188"/>
    </source>
</evidence>
<dbReference type="GO" id="GO:0005525">
    <property type="term" value="F:GTP binding"/>
    <property type="evidence" value="ECO:0007669"/>
    <property type="project" value="UniProtKB-KW"/>
</dbReference>
<dbReference type="InterPro" id="IPR001019">
    <property type="entry name" value="Gprotein_alpha_su"/>
</dbReference>
<keyword evidence="1" id="KW-0519">Myristate</keyword>
<gene>
    <name evidence="10" type="ORF">C8F04DRAFT_1106804</name>
</gene>
<dbReference type="GO" id="GO:0001664">
    <property type="term" value="F:G protein-coupled receptor binding"/>
    <property type="evidence" value="ECO:0007669"/>
    <property type="project" value="InterPro"/>
</dbReference>
<dbReference type="GO" id="GO:0005737">
    <property type="term" value="C:cytoplasm"/>
    <property type="evidence" value="ECO:0007669"/>
    <property type="project" value="TreeGrafter"/>
</dbReference>
<evidence type="ECO:0000256" key="1">
    <source>
        <dbReference type="ARBA" id="ARBA00022707"/>
    </source>
</evidence>
<dbReference type="Proteomes" id="UP001218188">
    <property type="component" value="Unassembled WGS sequence"/>
</dbReference>
<dbReference type="PANTHER" id="PTHR10218">
    <property type="entry name" value="GTP-BINDING PROTEIN ALPHA SUBUNIT"/>
    <property type="match status" value="1"/>
</dbReference>
<keyword evidence="6" id="KW-0564">Palmitate</keyword>
<keyword evidence="2 9" id="KW-0479">Metal-binding</keyword>
<organism evidence="10 11">
    <name type="scientific">Mycena alexandri</name>
    <dbReference type="NCBI Taxonomy" id="1745969"/>
    <lineage>
        <taxon>Eukaryota</taxon>
        <taxon>Fungi</taxon>
        <taxon>Dikarya</taxon>
        <taxon>Basidiomycota</taxon>
        <taxon>Agaricomycotina</taxon>
        <taxon>Agaricomycetes</taxon>
        <taxon>Agaricomycetidae</taxon>
        <taxon>Agaricales</taxon>
        <taxon>Marasmiineae</taxon>
        <taxon>Mycenaceae</taxon>
        <taxon>Mycena</taxon>
    </lineage>
</organism>
<dbReference type="FunFam" id="3.40.50.300:FF:003800">
    <property type="entry name" value="Guanine nucleotide-binding protein G(k) subunit alpha"/>
    <property type="match status" value="1"/>
</dbReference>
<sequence length="351" mass="40469">MSHVQRSRRPDNLEAQAVNNAIEEQLKLDALKAKNEINILFLAAQGTDDSMLRRMKLLHQGGYNEREREEWKTMVFNAMSMSVRTVLEAMPDLKLALAPENEAHRDVILSLPPQIEAEVLPRDIADAVRGLWRDPGVSDAVRWVNPDAAYWFNSINHIAAADYLPIDADILRCRTKETGVTETSFTVGELTYKIHHPSGQRLDMRQKWIHCFENVKALLFCVTLKDYDQMVEEGDGNNRLQQSVVEFDSICNSRWFSKTSIILFLTDIDKFAEKLPRNPLADYFPDYEGGDNYDAACDYMLHRFVSLNQTAAKRQIYVHYVSSTDNQQIKYLLSGIQDILLQLDMRRRRLL</sequence>
<evidence type="ECO:0000256" key="3">
    <source>
        <dbReference type="ARBA" id="ARBA00022741"/>
    </source>
</evidence>
<dbReference type="GO" id="GO:0003924">
    <property type="term" value="F:GTPase activity"/>
    <property type="evidence" value="ECO:0007669"/>
    <property type="project" value="InterPro"/>
</dbReference>